<dbReference type="PROSITE" id="PS50011">
    <property type="entry name" value="PROTEIN_KINASE_DOM"/>
    <property type="match status" value="1"/>
</dbReference>
<evidence type="ECO:0000256" key="4">
    <source>
        <dbReference type="ARBA" id="ARBA00022840"/>
    </source>
</evidence>
<evidence type="ECO:0000256" key="5">
    <source>
        <dbReference type="SAM" id="MobiDB-lite"/>
    </source>
</evidence>
<keyword evidence="8" id="KW-1185">Reference proteome</keyword>
<dbReference type="InParanoid" id="A0A5C3PTC7"/>
<feature type="region of interest" description="Disordered" evidence="5">
    <location>
        <begin position="356"/>
        <end position="378"/>
    </location>
</feature>
<proteinExistence type="predicted"/>
<sequence length="378" mass="43706">MVSNPSRSKRSERGLLTEGEIFWRERHDWLRQSGYELRPRYHPEWVPSWKGTNKLIISCEDGVALLHTQLIDAVRTSDGRVVVIKQIPKSVHPYEVDIGRYLTSSPLSDDPRNHCCPILDVLQDPRDPDIQLVVMPFLRQYNDPKFSTVGEAVEFFRQALEGLQFMHDHHVAHRDIMTLNVMMDPKPLFPNLYHPAVQLKTRDFKGHVHPYSRTARPVKYYWTDFGLSRRFDPEDTNPLAVPIFGGDRTVPEYNKDPHSPCNPFRVDVYNLGNLIREDFLQVFKNLAFMDPLVARMCSEDPEKRPTIKEVVSEFYRIVPKLSCQLRQRLVERKDGAFMNFLKGVHHVTSRTIPDLLASNSPLPTPKAECSHSYGPAPE</sequence>
<dbReference type="InterPro" id="IPR011009">
    <property type="entry name" value="Kinase-like_dom_sf"/>
</dbReference>
<dbReference type="SMART" id="SM00220">
    <property type="entry name" value="S_TKc"/>
    <property type="match status" value="1"/>
</dbReference>
<feature type="domain" description="Protein kinase" evidence="6">
    <location>
        <begin position="1"/>
        <end position="378"/>
    </location>
</feature>
<reference evidence="7 8" key="1">
    <citation type="journal article" date="2019" name="Nat. Ecol. Evol.">
        <title>Megaphylogeny resolves global patterns of mushroom evolution.</title>
        <authorList>
            <person name="Varga T."/>
            <person name="Krizsan K."/>
            <person name="Foldi C."/>
            <person name="Dima B."/>
            <person name="Sanchez-Garcia M."/>
            <person name="Sanchez-Ramirez S."/>
            <person name="Szollosi G.J."/>
            <person name="Szarkandi J.G."/>
            <person name="Papp V."/>
            <person name="Albert L."/>
            <person name="Andreopoulos W."/>
            <person name="Angelini C."/>
            <person name="Antonin V."/>
            <person name="Barry K.W."/>
            <person name="Bougher N.L."/>
            <person name="Buchanan P."/>
            <person name="Buyck B."/>
            <person name="Bense V."/>
            <person name="Catcheside P."/>
            <person name="Chovatia M."/>
            <person name="Cooper J."/>
            <person name="Damon W."/>
            <person name="Desjardin D."/>
            <person name="Finy P."/>
            <person name="Geml J."/>
            <person name="Haridas S."/>
            <person name="Hughes K."/>
            <person name="Justo A."/>
            <person name="Karasinski D."/>
            <person name="Kautmanova I."/>
            <person name="Kiss B."/>
            <person name="Kocsube S."/>
            <person name="Kotiranta H."/>
            <person name="LaButti K.M."/>
            <person name="Lechner B.E."/>
            <person name="Liimatainen K."/>
            <person name="Lipzen A."/>
            <person name="Lukacs Z."/>
            <person name="Mihaltcheva S."/>
            <person name="Morgado L.N."/>
            <person name="Niskanen T."/>
            <person name="Noordeloos M.E."/>
            <person name="Ohm R.A."/>
            <person name="Ortiz-Santana B."/>
            <person name="Ovrebo C."/>
            <person name="Racz N."/>
            <person name="Riley R."/>
            <person name="Savchenko A."/>
            <person name="Shiryaev A."/>
            <person name="Soop K."/>
            <person name="Spirin V."/>
            <person name="Szebenyi C."/>
            <person name="Tomsovsky M."/>
            <person name="Tulloss R.E."/>
            <person name="Uehling J."/>
            <person name="Grigoriev I.V."/>
            <person name="Vagvolgyi C."/>
            <person name="Papp T."/>
            <person name="Martin F.M."/>
            <person name="Miettinen O."/>
            <person name="Hibbett D.S."/>
            <person name="Nagy L.G."/>
        </authorList>
    </citation>
    <scope>NUCLEOTIDE SEQUENCE [LARGE SCALE GENOMIC DNA]</scope>
    <source>
        <strain evidence="7 8">HHB13444</strain>
    </source>
</reference>
<keyword evidence="1" id="KW-0808">Transferase</keyword>
<keyword evidence="3" id="KW-0418">Kinase</keyword>
<protein>
    <recommendedName>
        <fullName evidence="6">Protein kinase domain-containing protein</fullName>
    </recommendedName>
</protein>
<dbReference type="InterPro" id="IPR000719">
    <property type="entry name" value="Prot_kinase_dom"/>
</dbReference>
<evidence type="ECO:0000256" key="2">
    <source>
        <dbReference type="ARBA" id="ARBA00022741"/>
    </source>
</evidence>
<evidence type="ECO:0000313" key="7">
    <source>
        <dbReference type="EMBL" id="TFK92752.1"/>
    </source>
</evidence>
<dbReference type="EMBL" id="ML210993">
    <property type="protein sequence ID" value="TFK92752.1"/>
    <property type="molecule type" value="Genomic_DNA"/>
</dbReference>
<dbReference type="PANTHER" id="PTHR43289">
    <property type="entry name" value="MITOGEN-ACTIVATED PROTEIN KINASE KINASE KINASE 20-RELATED"/>
    <property type="match status" value="1"/>
</dbReference>
<dbReference type="STRING" id="1314778.A0A5C3PTC7"/>
<gene>
    <name evidence="7" type="ORF">K466DRAFT_539350</name>
</gene>
<dbReference type="SUPFAM" id="SSF56112">
    <property type="entry name" value="Protein kinase-like (PK-like)"/>
    <property type="match status" value="1"/>
</dbReference>
<evidence type="ECO:0000313" key="8">
    <source>
        <dbReference type="Proteomes" id="UP000308197"/>
    </source>
</evidence>
<dbReference type="AlphaFoldDB" id="A0A5C3PTC7"/>
<keyword evidence="2" id="KW-0547">Nucleotide-binding</keyword>
<organism evidence="7 8">
    <name type="scientific">Polyporus arcularius HHB13444</name>
    <dbReference type="NCBI Taxonomy" id="1314778"/>
    <lineage>
        <taxon>Eukaryota</taxon>
        <taxon>Fungi</taxon>
        <taxon>Dikarya</taxon>
        <taxon>Basidiomycota</taxon>
        <taxon>Agaricomycotina</taxon>
        <taxon>Agaricomycetes</taxon>
        <taxon>Polyporales</taxon>
        <taxon>Polyporaceae</taxon>
        <taxon>Polyporus</taxon>
    </lineage>
</organism>
<dbReference type="GO" id="GO:0004674">
    <property type="term" value="F:protein serine/threonine kinase activity"/>
    <property type="evidence" value="ECO:0007669"/>
    <property type="project" value="TreeGrafter"/>
</dbReference>
<name>A0A5C3PTC7_9APHY</name>
<evidence type="ECO:0000256" key="1">
    <source>
        <dbReference type="ARBA" id="ARBA00022679"/>
    </source>
</evidence>
<evidence type="ECO:0000256" key="3">
    <source>
        <dbReference type="ARBA" id="ARBA00022777"/>
    </source>
</evidence>
<accession>A0A5C3PTC7</accession>
<dbReference type="PANTHER" id="PTHR43289:SF6">
    <property type="entry name" value="SERINE_THREONINE-PROTEIN KINASE NEKL-3"/>
    <property type="match status" value="1"/>
</dbReference>
<keyword evidence="4" id="KW-0067">ATP-binding</keyword>
<evidence type="ECO:0000259" key="6">
    <source>
        <dbReference type="PROSITE" id="PS50011"/>
    </source>
</evidence>
<dbReference type="Gene3D" id="1.10.510.10">
    <property type="entry name" value="Transferase(Phosphotransferase) domain 1"/>
    <property type="match status" value="1"/>
</dbReference>
<dbReference type="GO" id="GO:0005524">
    <property type="term" value="F:ATP binding"/>
    <property type="evidence" value="ECO:0007669"/>
    <property type="project" value="UniProtKB-KW"/>
</dbReference>
<dbReference type="Proteomes" id="UP000308197">
    <property type="component" value="Unassembled WGS sequence"/>
</dbReference>